<evidence type="ECO:0000259" key="8">
    <source>
        <dbReference type="PROSITE" id="PS51188"/>
    </source>
</evidence>
<dbReference type="PRINTS" id="PR00625">
    <property type="entry name" value="JDOMAIN"/>
</dbReference>
<keyword evidence="1 5" id="KW-0479">Metal-binding</keyword>
<dbReference type="SUPFAM" id="SSF57938">
    <property type="entry name" value="DnaJ/Hsp40 cysteine-rich domain"/>
    <property type="match status" value="1"/>
</dbReference>
<sequence length="668" mass="76120">MPDAKKDRLLIKIEEKRLVEHSRNQSCIKCAEKYELDISGDSEKGVQPEKESFEKNTVTTSDFLDSQHSAAREVERVYRKYSMKDLLGLVKSKQFWLGDAKRKLAFVKSSLNELEPLRLALKQKFILETIELVGKQDESDRQSWELETSCFEKWRRFLSQEPNDYPYVDGFVNTLKNISPREDDCWELIKFMFNMTERMMQIYFLGGPLSKIPVESQKLVDAVSCLENIEDVILMFYRFDEFENKRGVTAEVTAKPQTGNSEGVQPQDDTERKNAARLSAEQRDEQSYRKLAREFHPDKNPAAGDIFKDISYAHEVLTDQQKRNLYDQYGIEGLQGGVRHESPMNLRDFFPHMSFGSLFDFPPGMGMFTNRPPFHRHVEDIVYKIGVTLEDLYHGRTIKFSVKREVICFACQGKGSRSGLRQFCHRCLGTGHPIGSSILSLTRTCLSCGGEGFSIPFDDRCLTCAGARVYENTVVVDVFVEKGMKDGESIIMQGEGNQAPGAEPGNIVFVLEEQQHDQFLRLGDDLFVNKEINLTDALCGCSFPLQHLDGTVLKVVLPAGSCVEPGKNRALPGRGMPLSRQPGYWGILYVTFKVNFPSSNFADESQLQMLEHVLGSRPEFIMPSSDDVEEVDMFDLDLNNDNTYQRNEHMKRNVFETREGCPTSCVPQ</sequence>
<organism evidence="9 10">
    <name type="scientific">Parthenolecanium corni</name>
    <dbReference type="NCBI Taxonomy" id="536013"/>
    <lineage>
        <taxon>Eukaryota</taxon>
        <taxon>Metazoa</taxon>
        <taxon>Ecdysozoa</taxon>
        <taxon>Arthropoda</taxon>
        <taxon>Hexapoda</taxon>
        <taxon>Insecta</taxon>
        <taxon>Pterygota</taxon>
        <taxon>Neoptera</taxon>
        <taxon>Paraneoptera</taxon>
        <taxon>Hemiptera</taxon>
        <taxon>Sternorrhyncha</taxon>
        <taxon>Coccoidea</taxon>
        <taxon>Coccidae</taxon>
        <taxon>Parthenolecanium</taxon>
    </lineage>
</organism>
<dbReference type="GO" id="GO:0006457">
    <property type="term" value="P:protein folding"/>
    <property type="evidence" value="ECO:0007669"/>
    <property type="project" value="InterPro"/>
</dbReference>
<dbReference type="InterPro" id="IPR018253">
    <property type="entry name" value="DnaJ_domain_CS"/>
</dbReference>
<protein>
    <submittedName>
        <fullName evidence="9">Uncharacterized protein</fullName>
    </submittedName>
</protein>
<gene>
    <name evidence="9" type="ORF">V9T40_012596</name>
</gene>
<dbReference type="InterPro" id="IPR008971">
    <property type="entry name" value="HSP40/DnaJ_pept-bd"/>
</dbReference>
<dbReference type="PROSITE" id="PS51188">
    <property type="entry name" value="ZF_CR"/>
    <property type="match status" value="1"/>
</dbReference>
<dbReference type="PROSITE" id="PS00636">
    <property type="entry name" value="DNAJ_1"/>
    <property type="match status" value="1"/>
</dbReference>
<dbReference type="Gene3D" id="1.10.287.110">
    <property type="entry name" value="DnaJ domain"/>
    <property type="match status" value="1"/>
</dbReference>
<dbReference type="GO" id="GO:0008270">
    <property type="term" value="F:zinc ion binding"/>
    <property type="evidence" value="ECO:0007669"/>
    <property type="project" value="UniProtKB-KW"/>
</dbReference>
<evidence type="ECO:0000259" key="7">
    <source>
        <dbReference type="PROSITE" id="PS50076"/>
    </source>
</evidence>
<evidence type="ECO:0000256" key="1">
    <source>
        <dbReference type="ARBA" id="ARBA00022723"/>
    </source>
</evidence>
<dbReference type="PANTHER" id="PTHR43888">
    <property type="entry name" value="DNAJ-LIKE-2, ISOFORM A-RELATED"/>
    <property type="match status" value="1"/>
</dbReference>
<proteinExistence type="predicted"/>
<dbReference type="PROSITE" id="PS50076">
    <property type="entry name" value="DNAJ_2"/>
    <property type="match status" value="1"/>
</dbReference>
<dbReference type="CDD" id="cd10719">
    <property type="entry name" value="DnaJ_zf"/>
    <property type="match status" value="1"/>
</dbReference>
<dbReference type="GO" id="GO:0051082">
    <property type="term" value="F:unfolded protein binding"/>
    <property type="evidence" value="ECO:0007669"/>
    <property type="project" value="InterPro"/>
</dbReference>
<evidence type="ECO:0000313" key="10">
    <source>
        <dbReference type="Proteomes" id="UP001367676"/>
    </source>
</evidence>
<evidence type="ECO:0000313" key="9">
    <source>
        <dbReference type="EMBL" id="KAK7576310.1"/>
    </source>
</evidence>
<dbReference type="InterPro" id="IPR036410">
    <property type="entry name" value="HSP_DnaJ_Cys-rich_dom_sf"/>
</dbReference>
<keyword evidence="3 5" id="KW-0863">Zinc-finger</keyword>
<comment type="caution">
    <text evidence="9">The sequence shown here is derived from an EMBL/GenBank/DDBJ whole genome shotgun (WGS) entry which is preliminary data.</text>
</comment>
<dbReference type="InterPro" id="IPR002939">
    <property type="entry name" value="DnaJ_C"/>
</dbReference>
<dbReference type="AlphaFoldDB" id="A0AAN9T9U0"/>
<dbReference type="SUPFAM" id="SSF49493">
    <property type="entry name" value="HSP40/DnaJ peptide-binding domain"/>
    <property type="match status" value="2"/>
</dbReference>
<dbReference type="Pfam" id="PF01556">
    <property type="entry name" value="DnaJ_C"/>
    <property type="match status" value="1"/>
</dbReference>
<keyword evidence="2" id="KW-0677">Repeat</keyword>
<evidence type="ECO:0000256" key="6">
    <source>
        <dbReference type="SAM" id="MobiDB-lite"/>
    </source>
</evidence>
<accession>A0AAN9T9U0</accession>
<feature type="compositionally biased region" description="Polar residues" evidence="6">
    <location>
        <begin position="255"/>
        <end position="264"/>
    </location>
</feature>
<dbReference type="Pfam" id="PF00226">
    <property type="entry name" value="DnaJ"/>
    <property type="match status" value="1"/>
</dbReference>
<keyword evidence="10" id="KW-1185">Reference proteome</keyword>
<dbReference type="GO" id="GO:0030544">
    <property type="term" value="F:Hsp70 protein binding"/>
    <property type="evidence" value="ECO:0007669"/>
    <property type="project" value="InterPro"/>
</dbReference>
<dbReference type="Gene3D" id="2.60.260.20">
    <property type="entry name" value="Urease metallochaperone UreE, N-terminal domain"/>
    <property type="match status" value="2"/>
</dbReference>
<reference evidence="9 10" key="1">
    <citation type="submission" date="2024-03" db="EMBL/GenBank/DDBJ databases">
        <title>Adaptation during the transition from Ophiocordyceps entomopathogen to insect associate is accompanied by gene loss and intensified selection.</title>
        <authorList>
            <person name="Ward C.M."/>
            <person name="Onetto C.A."/>
            <person name="Borneman A.R."/>
        </authorList>
    </citation>
    <scope>NUCLEOTIDE SEQUENCE [LARGE SCALE GENOMIC DNA]</scope>
    <source>
        <strain evidence="9">AWRI1</strain>
        <tissue evidence="9">Single Adult Female</tissue>
    </source>
</reference>
<dbReference type="EMBL" id="JBBCAQ010000036">
    <property type="protein sequence ID" value="KAK7576310.1"/>
    <property type="molecule type" value="Genomic_DNA"/>
</dbReference>
<name>A0AAN9T9U0_9HEMI</name>
<dbReference type="Proteomes" id="UP001367676">
    <property type="component" value="Unassembled WGS sequence"/>
</dbReference>
<feature type="zinc finger region" description="CR-type" evidence="5">
    <location>
        <begin position="395"/>
        <end position="473"/>
    </location>
</feature>
<dbReference type="FunFam" id="2.60.260.20:FF:000003">
    <property type="entry name" value="DnaJ subfamily A member 2"/>
    <property type="match status" value="1"/>
</dbReference>
<dbReference type="SUPFAM" id="SSF46565">
    <property type="entry name" value="Chaperone J-domain"/>
    <property type="match status" value="1"/>
</dbReference>
<feature type="region of interest" description="Disordered" evidence="6">
    <location>
        <begin position="250"/>
        <end position="285"/>
    </location>
</feature>
<dbReference type="InterPro" id="IPR044713">
    <property type="entry name" value="DNJA1/2-like"/>
</dbReference>
<dbReference type="InterPro" id="IPR001305">
    <property type="entry name" value="HSP_DnaJ_Cys-rich_dom"/>
</dbReference>
<dbReference type="InterPro" id="IPR036869">
    <property type="entry name" value="J_dom_sf"/>
</dbReference>
<feature type="domain" description="CR-type" evidence="8">
    <location>
        <begin position="395"/>
        <end position="473"/>
    </location>
</feature>
<feature type="compositionally biased region" description="Basic and acidic residues" evidence="6">
    <location>
        <begin position="269"/>
        <end position="285"/>
    </location>
</feature>
<evidence type="ECO:0000256" key="5">
    <source>
        <dbReference type="PROSITE-ProRule" id="PRU00546"/>
    </source>
</evidence>
<dbReference type="Gene3D" id="2.10.230.10">
    <property type="entry name" value="Heat shock protein DnaJ, cysteine-rich domain"/>
    <property type="match status" value="1"/>
</dbReference>
<dbReference type="SMART" id="SM00271">
    <property type="entry name" value="DnaJ"/>
    <property type="match status" value="1"/>
</dbReference>
<evidence type="ECO:0000256" key="4">
    <source>
        <dbReference type="ARBA" id="ARBA00022833"/>
    </source>
</evidence>
<evidence type="ECO:0000256" key="3">
    <source>
        <dbReference type="ARBA" id="ARBA00022771"/>
    </source>
</evidence>
<dbReference type="InterPro" id="IPR001623">
    <property type="entry name" value="DnaJ_domain"/>
</dbReference>
<evidence type="ECO:0000256" key="2">
    <source>
        <dbReference type="ARBA" id="ARBA00022737"/>
    </source>
</evidence>
<keyword evidence="4 5" id="KW-0862">Zinc</keyword>
<dbReference type="CDD" id="cd06257">
    <property type="entry name" value="DnaJ"/>
    <property type="match status" value="1"/>
</dbReference>
<feature type="domain" description="J" evidence="7">
    <location>
        <begin position="268"/>
        <end position="330"/>
    </location>
</feature>
<dbReference type="CDD" id="cd10747">
    <property type="entry name" value="DnaJ_C"/>
    <property type="match status" value="1"/>
</dbReference>